<accession>A0AAV8XTK6</accession>
<proteinExistence type="predicted"/>
<sequence>MNFAIALRDILFIIVRNKITKGQIWTVWRPNNAFFTWAVFSFVAFSFSENKIEIKITKTYV</sequence>
<dbReference type="EMBL" id="JAPWTK010000346">
    <property type="protein sequence ID" value="KAJ8942048.1"/>
    <property type="molecule type" value="Genomic_DNA"/>
</dbReference>
<evidence type="ECO:0000313" key="1">
    <source>
        <dbReference type="EMBL" id="KAJ8942048.1"/>
    </source>
</evidence>
<evidence type="ECO:0000313" key="2">
    <source>
        <dbReference type="Proteomes" id="UP001162162"/>
    </source>
</evidence>
<gene>
    <name evidence="1" type="ORF">NQ318_002803</name>
</gene>
<organism evidence="1 2">
    <name type="scientific">Aromia moschata</name>
    <dbReference type="NCBI Taxonomy" id="1265417"/>
    <lineage>
        <taxon>Eukaryota</taxon>
        <taxon>Metazoa</taxon>
        <taxon>Ecdysozoa</taxon>
        <taxon>Arthropoda</taxon>
        <taxon>Hexapoda</taxon>
        <taxon>Insecta</taxon>
        <taxon>Pterygota</taxon>
        <taxon>Neoptera</taxon>
        <taxon>Endopterygota</taxon>
        <taxon>Coleoptera</taxon>
        <taxon>Polyphaga</taxon>
        <taxon>Cucujiformia</taxon>
        <taxon>Chrysomeloidea</taxon>
        <taxon>Cerambycidae</taxon>
        <taxon>Cerambycinae</taxon>
        <taxon>Callichromatini</taxon>
        <taxon>Aromia</taxon>
    </lineage>
</organism>
<protein>
    <submittedName>
        <fullName evidence="1">Uncharacterized protein</fullName>
    </submittedName>
</protein>
<dbReference type="AlphaFoldDB" id="A0AAV8XTK6"/>
<comment type="caution">
    <text evidence="1">The sequence shown here is derived from an EMBL/GenBank/DDBJ whole genome shotgun (WGS) entry which is preliminary data.</text>
</comment>
<reference evidence="1" key="1">
    <citation type="journal article" date="2023" name="Insect Mol. Biol.">
        <title>Genome sequencing provides insights into the evolution of gene families encoding plant cell wall-degrading enzymes in longhorned beetles.</title>
        <authorList>
            <person name="Shin N.R."/>
            <person name="Okamura Y."/>
            <person name="Kirsch R."/>
            <person name="Pauchet Y."/>
        </authorList>
    </citation>
    <scope>NUCLEOTIDE SEQUENCE</scope>
    <source>
        <strain evidence="1">AMC_N1</strain>
    </source>
</reference>
<dbReference type="Proteomes" id="UP001162162">
    <property type="component" value="Unassembled WGS sequence"/>
</dbReference>
<keyword evidence="2" id="KW-1185">Reference proteome</keyword>
<name>A0AAV8XTK6_9CUCU</name>